<comment type="similarity">
    <text evidence="1">Belongs to the thioester dehydratase family. FabZ subfamily.</text>
</comment>
<sequence length="158" mass="16864">MNSGYAQLLALLPVRHPMVLVDRVTGFVRGRTIETAKAVTGSEPCYQGMADDLPAERYAYPRSMILESFGQSAALLWLGSRGGRDAAADSLPMVGRLRNCAFSGAAFPGDVIRHRVRVERLVDDNAFMCGESRIGDQVILTVGSLIAVARPAAVVTGG</sequence>
<organism evidence="3 4">
    <name type="scientific">Streptomyces maoxianensis</name>
    <dbReference type="NCBI Taxonomy" id="1459942"/>
    <lineage>
        <taxon>Bacteria</taxon>
        <taxon>Bacillati</taxon>
        <taxon>Actinomycetota</taxon>
        <taxon>Actinomycetes</taxon>
        <taxon>Kitasatosporales</taxon>
        <taxon>Streptomycetaceae</taxon>
        <taxon>Streptomyces</taxon>
    </lineage>
</organism>
<keyword evidence="2 3" id="KW-0456">Lyase</keyword>
<dbReference type="RefSeq" id="WP_381193013.1">
    <property type="nucleotide sequence ID" value="NZ_JBHSFE010000008.1"/>
</dbReference>
<dbReference type="Proteomes" id="UP001595993">
    <property type="component" value="Unassembled WGS sequence"/>
</dbReference>
<comment type="caution">
    <text evidence="3">The sequence shown here is derived from an EMBL/GenBank/DDBJ whole genome shotgun (WGS) entry which is preliminary data.</text>
</comment>
<dbReference type="EC" id="4.2.1.-" evidence="3"/>
<proteinExistence type="inferred from homology"/>
<dbReference type="PANTHER" id="PTHR30272">
    <property type="entry name" value="3-HYDROXYACYL-[ACYL-CARRIER-PROTEIN] DEHYDRATASE"/>
    <property type="match status" value="1"/>
</dbReference>
<keyword evidence="4" id="KW-1185">Reference proteome</keyword>
<protein>
    <submittedName>
        <fullName evidence="3">3-hydroxyacyl-ACP dehydratase FabZ family protein</fullName>
        <ecNumber evidence="3">4.2.1.-</ecNumber>
    </submittedName>
</protein>
<dbReference type="EMBL" id="JBHSFE010000008">
    <property type="protein sequence ID" value="MFC4607872.1"/>
    <property type="molecule type" value="Genomic_DNA"/>
</dbReference>
<evidence type="ECO:0000256" key="1">
    <source>
        <dbReference type="ARBA" id="ARBA00009174"/>
    </source>
</evidence>
<accession>A0ABV9G1D6</accession>
<dbReference type="GO" id="GO:0016829">
    <property type="term" value="F:lyase activity"/>
    <property type="evidence" value="ECO:0007669"/>
    <property type="project" value="UniProtKB-KW"/>
</dbReference>
<dbReference type="Gene3D" id="3.10.129.10">
    <property type="entry name" value="Hotdog Thioesterase"/>
    <property type="match status" value="1"/>
</dbReference>
<evidence type="ECO:0000256" key="2">
    <source>
        <dbReference type="ARBA" id="ARBA00023239"/>
    </source>
</evidence>
<gene>
    <name evidence="3" type="ORF">ACFO9E_08590</name>
</gene>
<dbReference type="InterPro" id="IPR029069">
    <property type="entry name" value="HotDog_dom_sf"/>
</dbReference>
<dbReference type="SUPFAM" id="SSF54637">
    <property type="entry name" value="Thioesterase/thiol ester dehydrase-isomerase"/>
    <property type="match status" value="1"/>
</dbReference>
<evidence type="ECO:0000313" key="4">
    <source>
        <dbReference type="Proteomes" id="UP001595993"/>
    </source>
</evidence>
<dbReference type="InterPro" id="IPR013114">
    <property type="entry name" value="FabA_FabZ"/>
</dbReference>
<reference evidence="4" key="1">
    <citation type="journal article" date="2019" name="Int. J. Syst. Evol. Microbiol.">
        <title>The Global Catalogue of Microorganisms (GCM) 10K type strain sequencing project: providing services to taxonomists for standard genome sequencing and annotation.</title>
        <authorList>
            <consortium name="The Broad Institute Genomics Platform"/>
            <consortium name="The Broad Institute Genome Sequencing Center for Infectious Disease"/>
            <person name="Wu L."/>
            <person name="Ma J."/>
        </authorList>
    </citation>
    <scope>NUCLEOTIDE SEQUENCE [LARGE SCALE GENOMIC DNA]</scope>
    <source>
        <strain evidence="4">CGMCC 4.7139</strain>
    </source>
</reference>
<evidence type="ECO:0000313" key="3">
    <source>
        <dbReference type="EMBL" id="MFC4607872.1"/>
    </source>
</evidence>
<dbReference type="PANTHER" id="PTHR30272:SF1">
    <property type="entry name" value="3-HYDROXYACYL-[ACYL-CARRIER-PROTEIN] DEHYDRATASE"/>
    <property type="match status" value="1"/>
</dbReference>
<name>A0ABV9G1D6_9ACTN</name>